<evidence type="ECO:0000313" key="3">
    <source>
        <dbReference type="Proteomes" id="UP001596045"/>
    </source>
</evidence>
<dbReference type="EMBL" id="JBHSMT010000013">
    <property type="protein sequence ID" value="MFC5474346.1"/>
    <property type="molecule type" value="Genomic_DNA"/>
</dbReference>
<proteinExistence type="predicted"/>
<keyword evidence="1" id="KW-0732">Signal</keyword>
<comment type="caution">
    <text evidence="2">The sequence shown here is derived from an EMBL/GenBank/DDBJ whole genome shotgun (WGS) entry which is preliminary data.</text>
</comment>
<protein>
    <recommendedName>
        <fullName evidence="4">Glycine-rich protein</fullName>
    </recommendedName>
</protein>
<reference evidence="3" key="1">
    <citation type="journal article" date="2019" name="Int. J. Syst. Evol. Microbiol.">
        <title>The Global Catalogue of Microorganisms (GCM) 10K type strain sequencing project: providing services to taxonomists for standard genome sequencing and annotation.</title>
        <authorList>
            <consortium name="The Broad Institute Genomics Platform"/>
            <consortium name="The Broad Institute Genome Sequencing Center for Infectious Disease"/>
            <person name="Wu L."/>
            <person name="Ma J."/>
        </authorList>
    </citation>
    <scope>NUCLEOTIDE SEQUENCE [LARGE SCALE GENOMIC DNA]</scope>
    <source>
        <strain evidence="3">JCM 17066</strain>
    </source>
</reference>
<dbReference type="RefSeq" id="WP_378997417.1">
    <property type="nucleotide sequence ID" value="NZ_JBHSMT010000013.1"/>
</dbReference>
<feature type="signal peptide" evidence="1">
    <location>
        <begin position="1"/>
        <end position="25"/>
    </location>
</feature>
<gene>
    <name evidence="2" type="ORF">ACFPM8_10290</name>
</gene>
<sequence length="185" mass="19985">MKKLMFLWCAAVALILSAGTELAWANDGGGFHGNSGGGFHGNSGGNFHGGRGNSVGSFHGNSMGSFHGNRSGGFRVNSVGTFHGNAGGFHGNAGAMQAHPGQNHFHGRFHDFHGRGRVFIVDPFFWPGYYHYPTYIYGELPMMYVEPGSGYTFYCTDPAGYYPDVQYCPSGWTRVVPDNSPDSDE</sequence>
<feature type="chain" id="PRO_5047068219" description="Glycine-rich protein" evidence="1">
    <location>
        <begin position="26"/>
        <end position="185"/>
    </location>
</feature>
<keyword evidence="3" id="KW-1185">Reference proteome</keyword>
<accession>A0ABW0MBP4</accession>
<dbReference type="Proteomes" id="UP001596045">
    <property type="component" value="Unassembled WGS sequence"/>
</dbReference>
<evidence type="ECO:0000256" key="1">
    <source>
        <dbReference type="SAM" id="SignalP"/>
    </source>
</evidence>
<organism evidence="2 3">
    <name type="scientific">Paraherbaspirillum soli</name>
    <dbReference type="NCBI Taxonomy" id="631222"/>
    <lineage>
        <taxon>Bacteria</taxon>
        <taxon>Pseudomonadati</taxon>
        <taxon>Pseudomonadota</taxon>
        <taxon>Betaproteobacteria</taxon>
        <taxon>Burkholderiales</taxon>
        <taxon>Oxalobacteraceae</taxon>
        <taxon>Paraherbaspirillum</taxon>
    </lineage>
</organism>
<name>A0ABW0MBP4_9BURK</name>
<evidence type="ECO:0008006" key="4">
    <source>
        <dbReference type="Google" id="ProtNLM"/>
    </source>
</evidence>
<evidence type="ECO:0000313" key="2">
    <source>
        <dbReference type="EMBL" id="MFC5474346.1"/>
    </source>
</evidence>